<dbReference type="PIRSF" id="PIRSF010219">
    <property type="entry name" value="UCP010219"/>
    <property type="match status" value="1"/>
</dbReference>
<feature type="transmembrane region" description="Helical" evidence="1">
    <location>
        <begin position="212"/>
        <end position="234"/>
    </location>
</feature>
<keyword evidence="3" id="KW-1185">Reference proteome</keyword>
<name>A0A7C9TQF1_9MICO</name>
<comment type="caution">
    <text evidence="2">The sequence shown here is derived from an EMBL/GenBank/DDBJ whole genome shotgun (WGS) entry which is preliminary data.</text>
</comment>
<feature type="transmembrane region" description="Helical" evidence="1">
    <location>
        <begin position="132"/>
        <end position="159"/>
    </location>
</feature>
<feature type="transmembrane region" description="Helical" evidence="1">
    <location>
        <begin position="179"/>
        <end position="200"/>
    </location>
</feature>
<feature type="transmembrane region" description="Helical" evidence="1">
    <location>
        <begin position="101"/>
        <end position="120"/>
    </location>
</feature>
<keyword evidence="1" id="KW-0472">Membrane</keyword>
<proteinExistence type="predicted"/>
<dbReference type="RefSeq" id="WP_163471929.1">
    <property type="nucleotide sequence ID" value="NZ_JAAGWZ010000001.1"/>
</dbReference>
<gene>
    <name evidence="2" type="ORF">G3T37_02710</name>
</gene>
<feature type="transmembrane region" description="Helical" evidence="1">
    <location>
        <begin position="76"/>
        <end position="95"/>
    </location>
</feature>
<protein>
    <submittedName>
        <fullName evidence="2">DUF3159 domain-containing protein</fullName>
    </submittedName>
</protein>
<reference evidence="2 3" key="1">
    <citation type="journal article" date="2014" name="Int. J. Syst. Evol. Microbiol.">
        <title>Description of Galbitalea soli gen. nov., sp. nov., and Frondihabitans sucicola sp. nov.</title>
        <authorList>
            <person name="Kim S.J."/>
            <person name="Lim J.M."/>
            <person name="Ahn J.H."/>
            <person name="Weon H.Y."/>
            <person name="Hamada M."/>
            <person name="Suzuki K."/>
            <person name="Ahn T.Y."/>
            <person name="Kwon S.W."/>
        </authorList>
    </citation>
    <scope>NUCLEOTIDE SEQUENCE [LARGE SCALE GENOMIC DNA]</scope>
    <source>
        <strain evidence="2 3">NBRC 108727</strain>
    </source>
</reference>
<evidence type="ECO:0000313" key="3">
    <source>
        <dbReference type="Proteomes" id="UP000479756"/>
    </source>
</evidence>
<sequence length="256" mass="26635">MAEQPNDERNSDESSIPSLSDALAAAARTSGIARLTPGETPTAGALLGALGGIRGLVESVLPGFGFLVLYTLTHDLLISVLIPVGLALLFVVARAGTRSPMTQAIAGAVGIALTAVLALVTGKAENNFLPGILINSVVLVIFVGSIVARWPLVGVFVGILTGEGFAWRSDPAKRRALTLATWVWVVPSVIRVGLEVPLYLARNVEALAATKLLTGIPLYVGSLWVTWLLVRAVYAPREQSGVPDEAASPDAAAPSE</sequence>
<keyword evidence="1" id="KW-0812">Transmembrane</keyword>
<accession>A0A7C9TQF1</accession>
<dbReference type="EMBL" id="JAAGWZ010000001">
    <property type="protein sequence ID" value="NEM90263.1"/>
    <property type="molecule type" value="Genomic_DNA"/>
</dbReference>
<dbReference type="InterPro" id="IPR016566">
    <property type="entry name" value="UCP010219"/>
</dbReference>
<organism evidence="2 3">
    <name type="scientific">Galbitalea soli</name>
    <dbReference type="NCBI Taxonomy" id="1268042"/>
    <lineage>
        <taxon>Bacteria</taxon>
        <taxon>Bacillati</taxon>
        <taxon>Actinomycetota</taxon>
        <taxon>Actinomycetes</taxon>
        <taxon>Micrococcales</taxon>
        <taxon>Microbacteriaceae</taxon>
        <taxon>Galbitalea</taxon>
    </lineage>
</organism>
<dbReference type="AlphaFoldDB" id="A0A7C9TQF1"/>
<evidence type="ECO:0000256" key="1">
    <source>
        <dbReference type="SAM" id="Phobius"/>
    </source>
</evidence>
<dbReference type="Proteomes" id="UP000479756">
    <property type="component" value="Unassembled WGS sequence"/>
</dbReference>
<keyword evidence="1" id="KW-1133">Transmembrane helix</keyword>
<dbReference type="Pfam" id="PF11361">
    <property type="entry name" value="DUF3159"/>
    <property type="match status" value="1"/>
</dbReference>
<evidence type="ECO:0000313" key="2">
    <source>
        <dbReference type="EMBL" id="NEM90263.1"/>
    </source>
</evidence>